<comment type="caution">
    <text evidence="2">The sequence shown here is derived from an EMBL/GenBank/DDBJ whole genome shotgun (WGS) entry which is preliminary data.</text>
</comment>
<accession>A0A9K3N389</accession>
<protein>
    <submittedName>
        <fullName evidence="2">Uncharacterized protein</fullName>
    </submittedName>
</protein>
<evidence type="ECO:0000256" key="1">
    <source>
        <dbReference type="SAM" id="MobiDB-lite"/>
    </source>
</evidence>
<feature type="region of interest" description="Disordered" evidence="1">
    <location>
        <begin position="171"/>
        <end position="229"/>
    </location>
</feature>
<evidence type="ECO:0000313" key="3">
    <source>
        <dbReference type="Proteomes" id="UP000215914"/>
    </source>
</evidence>
<feature type="compositionally biased region" description="Basic and acidic residues" evidence="1">
    <location>
        <begin position="200"/>
        <end position="212"/>
    </location>
</feature>
<reference evidence="2" key="1">
    <citation type="journal article" date="2017" name="Nature">
        <title>The sunflower genome provides insights into oil metabolism, flowering and Asterid evolution.</title>
        <authorList>
            <person name="Badouin H."/>
            <person name="Gouzy J."/>
            <person name="Grassa C.J."/>
            <person name="Murat F."/>
            <person name="Staton S.E."/>
            <person name="Cottret L."/>
            <person name="Lelandais-Briere C."/>
            <person name="Owens G.L."/>
            <person name="Carrere S."/>
            <person name="Mayjonade B."/>
            <person name="Legrand L."/>
            <person name="Gill N."/>
            <person name="Kane N.C."/>
            <person name="Bowers J.E."/>
            <person name="Hubner S."/>
            <person name="Bellec A."/>
            <person name="Berard A."/>
            <person name="Berges H."/>
            <person name="Blanchet N."/>
            <person name="Boniface M.C."/>
            <person name="Brunel D."/>
            <person name="Catrice O."/>
            <person name="Chaidir N."/>
            <person name="Claudel C."/>
            <person name="Donnadieu C."/>
            <person name="Faraut T."/>
            <person name="Fievet G."/>
            <person name="Helmstetter N."/>
            <person name="King M."/>
            <person name="Knapp S.J."/>
            <person name="Lai Z."/>
            <person name="Le Paslier M.C."/>
            <person name="Lippi Y."/>
            <person name="Lorenzon L."/>
            <person name="Mandel J.R."/>
            <person name="Marage G."/>
            <person name="Marchand G."/>
            <person name="Marquand E."/>
            <person name="Bret-Mestries E."/>
            <person name="Morien E."/>
            <person name="Nambeesan S."/>
            <person name="Nguyen T."/>
            <person name="Pegot-Espagnet P."/>
            <person name="Pouilly N."/>
            <person name="Raftis F."/>
            <person name="Sallet E."/>
            <person name="Schiex T."/>
            <person name="Thomas J."/>
            <person name="Vandecasteele C."/>
            <person name="Vares D."/>
            <person name="Vear F."/>
            <person name="Vautrin S."/>
            <person name="Crespi M."/>
            <person name="Mangin B."/>
            <person name="Burke J.M."/>
            <person name="Salse J."/>
            <person name="Munos S."/>
            <person name="Vincourt P."/>
            <person name="Rieseberg L.H."/>
            <person name="Langlade N.B."/>
        </authorList>
    </citation>
    <scope>NUCLEOTIDE SEQUENCE</scope>
    <source>
        <tissue evidence="2">Leaves</tissue>
    </source>
</reference>
<dbReference type="AlphaFoldDB" id="A0A9K3N389"/>
<gene>
    <name evidence="2" type="ORF">HanXRQr2_Chr10g0429491</name>
</gene>
<sequence length="337" mass="37073">MEFRGAEEILLENLEALVNEIWYHDIKEIPSIQLPERALVAAKMSLLWKADRRDKPIYVEDKTIVALYVVAYQREKGKMTIVQIDAGEKPWYHQIVRNFALPKDADLEAQPAADVETCACCHYCTQENRYAEGGCSEGGEEKGTRLVSDSWCDYIVVSDSLEGLAPVAVKKQKAESKDTTDIPESNPDDPIDLESSPEPLVRKNTEKRKKPEGGAAAQPAKKMARKKIGKKGNLDAFAASLSLEKAGASSHVVSLFSFDGRVPSPPLELNKENLEGDKSVETDVKLTNADSIKTTPPEVMAVTQGHEKNKSLVEDEPPVVTAPSNSAPSFELPKDNI</sequence>
<reference evidence="2" key="2">
    <citation type="submission" date="2020-06" db="EMBL/GenBank/DDBJ databases">
        <title>Helianthus annuus Genome sequencing and assembly Release 2.</title>
        <authorList>
            <person name="Gouzy J."/>
            <person name="Langlade N."/>
            <person name="Munos S."/>
        </authorList>
    </citation>
    <scope>NUCLEOTIDE SEQUENCE</scope>
    <source>
        <tissue evidence="2">Leaves</tissue>
    </source>
</reference>
<proteinExistence type="predicted"/>
<keyword evidence="3" id="KW-1185">Reference proteome</keyword>
<dbReference type="Gramene" id="mRNA:HanXRQr2_Chr10g0429491">
    <property type="protein sequence ID" value="mRNA:HanXRQr2_Chr10g0429491"/>
    <property type="gene ID" value="HanXRQr2_Chr10g0429491"/>
</dbReference>
<dbReference type="Proteomes" id="UP000215914">
    <property type="component" value="Unassembled WGS sequence"/>
</dbReference>
<organism evidence="2 3">
    <name type="scientific">Helianthus annuus</name>
    <name type="common">Common sunflower</name>
    <dbReference type="NCBI Taxonomy" id="4232"/>
    <lineage>
        <taxon>Eukaryota</taxon>
        <taxon>Viridiplantae</taxon>
        <taxon>Streptophyta</taxon>
        <taxon>Embryophyta</taxon>
        <taxon>Tracheophyta</taxon>
        <taxon>Spermatophyta</taxon>
        <taxon>Magnoliopsida</taxon>
        <taxon>eudicotyledons</taxon>
        <taxon>Gunneridae</taxon>
        <taxon>Pentapetalae</taxon>
        <taxon>asterids</taxon>
        <taxon>campanulids</taxon>
        <taxon>Asterales</taxon>
        <taxon>Asteraceae</taxon>
        <taxon>Asteroideae</taxon>
        <taxon>Heliantheae alliance</taxon>
        <taxon>Heliantheae</taxon>
        <taxon>Helianthus</taxon>
    </lineage>
</organism>
<dbReference type="EMBL" id="MNCJ02000325">
    <property type="protein sequence ID" value="KAF5785509.1"/>
    <property type="molecule type" value="Genomic_DNA"/>
</dbReference>
<evidence type="ECO:0000313" key="2">
    <source>
        <dbReference type="EMBL" id="KAF5785509.1"/>
    </source>
</evidence>
<name>A0A9K3N389_HELAN</name>
<feature type="region of interest" description="Disordered" evidence="1">
    <location>
        <begin position="302"/>
        <end position="337"/>
    </location>
</feature>